<name>U5DPR9_9CHRO</name>
<dbReference type="EMBL" id="ASSJ01000042">
    <property type="protein sequence ID" value="ERN41690.1"/>
    <property type="molecule type" value="Genomic_DNA"/>
</dbReference>
<evidence type="ECO:0000313" key="2">
    <source>
        <dbReference type="Proteomes" id="UP000016960"/>
    </source>
</evidence>
<keyword evidence="2" id="KW-1185">Reference proteome</keyword>
<protein>
    <submittedName>
        <fullName evidence="1">Uncharacterized protein</fullName>
    </submittedName>
</protein>
<dbReference type="RefSeq" id="WP_022606446.1">
    <property type="nucleotide sequence ID" value="NZ_ASSJ01000042.1"/>
</dbReference>
<sequence length="47" mass="4825">MTVELVVAVPTLQAVVAGPAVQDLSKWTDQDIGGSGLFEGVVEGVLK</sequence>
<evidence type="ECO:0000313" key="1">
    <source>
        <dbReference type="EMBL" id="ERN41690.1"/>
    </source>
</evidence>
<gene>
    <name evidence="1" type="ORF">KR51_00016800</name>
</gene>
<comment type="caution">
    <text evidence="1">The sequence shown here is derived from an EMBL/GenBank/DDBJ whole genome shotgun (WGS) entry which is preliminary data.</text>
</comment>
<dbReference type="Proteomes" id="UP000016960">
    <property type="component" value="Unassembled WGS sequence"/>
</dbReference>
<organism evidence="1 2">
    <name type="scientific">Rubidibacter lacunae KORDI 51-2</name>
    <dbReference type="NCBI Taxonomy" id="582515"/>
    <lineage>
        <taxon>Bacteria</taxon>
        <taxon>Bacillati</taxon>
        <taxon>Cyanobacteriota</taxon>
        <taxon>Cyanophyceae</taxon>
        <taxon>Oscillatoriophycideae</taxon>
        <taxon>Chroococcales</taxon>
        <taxon>Aphanothecaceae</taxon>
        <taxon>Rubidibacter</taxon>
    </lineage>
</organism>
<accession>U5DPR9</accession>
<dbReference type="AlphaFoldDB" id="U5DPR9"/>
<proteinExistence type="predicted"/>
<dbReference type="InParanoid" id="U5DPR9"/>
<reference evidence="1 2" key="1">
    <citation type="submission" date="2013-05" db="EMBL/GenBank/DDBJ databases">
        <title>Draft genome sequence of Rubidibacter lacunae KORDI 51-2.</title>
        <authorList>
            <person name="Choi D.H."/>
            <person name="Noh J.H."/>
            <person name="Kwon K.-K."/>
            <person name="Lee J.-H."/>
            <person name="Ryu J.-Y."/>
        </authorList>
    </citation>
    <scope>NUCLEOTIDE SEQUENCE [LARGE SCALE GENOMIC DNA]</scope>
    <source>
        <strain evidence="1 2">KORDI 51-2</strain>
    </source>
</reference>